<feature type="chain" id="PRO_5037387134" evidence="2">
    <location>
        <begin position="19"/>
        <end position="168"/>
    </location>
</feature>
<dbReference type="InterPro" id="IPR052823">
    <property type="entry name" value="SXP/RAL-2_related"/>
</dbReference>
<dbReference type="WBParaSite" id="ACRNAN_Path_397.g1513.t1">
    <property type="protein sequence ID" value="ACRNAN_Path_397.g1513.t1"/>
    <property type="gene ID" value="ACRNAN_Path_397.g1513"/>
</dbReference>
<feature type="signal peptide" evidence="2">
    <location>
        <begin position="1"/>
        <end position="18"/>
    </location>
</feature>
<sequence>MSILLVPLILILCPIIVSVQLDTDKGPPGLTSLFKQLNETQRKEFESIKEDKRATKAQIQEKIEAFINTLPDKLKGPANEIKRKIERLRAEQTQTAIEAASGLSDEAKDAINEIQKIKKNMDITPTQEREQIHNIIHDVSDSAREELREVLQKLRRCLFDQYVSTLFD</sequence>
<keyword evidence="4" id="KW-1185">Reference proteome</keyword>
<dbReference type="Pfam" id="PF02520">
    <property type="entry name" value="ANIS5_cation-bd"/>
    <property type="match status" value="1"/>
</dbReference>
<proteinExistence type="predicted"/>
<evidence type="ECO:0000256" key="2">
    <source>
        <dbReference type="SAM" id="SignalP"/>
    </source>
</evidence>
<feature type="coiled-coil region" evidence="1">
    <location>
        <begin position="78"/>
        <end position="120"/>
    </location>
</feature>
<evidence type="ECO:0000259" key="3">
    <source>
        <dbReference type="Pfam" id="PF02520"/>
    </source>
</evidence>
<dbReference type="AlphaFoldDB" id="A0A914C6H0"/>
<keyword evidence="2" id="KW-0732">Signal</keyword>
<dbReference type="PANTHER" id="PTHR21593:SF36">
    <property type="entry name" value="DUF148 DOMAIN-CONTAINING PROTEIN-RELATED"/>
    <property type="match status" value="1"/>
</dbReference>
<organism evidence="4 5">
    <name type="scientific">Acrobeloides nanus</name>
    <dbReference type="NCBI Taxonomy" id="290746"/>
    <lineage>
        <taxon>Eukaryota</taxon>
        <taxon>Metazoa</taxon>
        <taxon>Ecdysozoa</taxon>
        <taxon>Nematoda</taxon>
        <taxon>Chromadorea</taxon>
        <taxon>Rhabditida</taxon>
        <taxon>Tylenchina</taxon>
        <taxon>Cephalobomorpha</taxon>
        <taxon>Cephaloboidea</taxon>
        <taxon>Cephalobidae</taxon>
        <taxon>Acrobeloides</taxon>
    </lineage>
</organism>
<feature type="domain" description="SXP/RAL-2 family protein Ani s 5-like cation-binding" evidence="3">
    <location>
        <begin position="41"/>
        <end position="137"/>
    </location>
</feature>
<keyword evidence="1" id="KW-0175">Coiled coil</keyword>
<reference evidence="5" key="1">
    <citation type="submission" date="2022-11" db="UniProtKB">
        <authorList>
            <consortium name="WormBaseParasite"/>
        </authorList>
    </citation>
    <scope>IDENTIFICATION</scope>
</reference>
<name>A0A914C6H0_9BILA</name>
<protein>
    <submittedName>
        <fullName evidence="5">SXP/RAL-2 family protein Ani s 5-like cation-binding domain-containing protein</fullName>
    </submittedName>
</protein>
<dbReference type="PANTHER" id="PTHR21593">
    <property type="entry name" value="PRION-LIKE- Q/N-RICH -DOMAIN-BEARING PROTEIN PROTEIN"/>
    <property type="match status" value="1"/>
</dbReference>
<dbReference type="Proteomes" id="UP000887540">
    <property type="component" value="Unplaced"/>
</dbReference>
<accession>A0A914C6H0</accession>
<evidence type="ECO:0000313" key="5">
    <source>
        <dbReference type="WBParaSite" id="ACRNAN_Path_397.g1513.t1"/>
    </source>
</evidence>
<evidence type="ECO:0000313" key="4">
    <source>
        <dbReference type="Proteomes" id="UP000887540"/>
    </source>
</evidence>
<dbReference type="Gene3D" id="1.20.120.20">
    <property type="entry name" value="Apolipoprotein"/>
    <property type="match status" value="1"/>
</dbReference>
<dbReference type="InterPro" id="IPR003677">
    <property type="entry name" value="ANIS5_cation-bd"/>
</dbReference>
<evidence type="ECO:0000256" key="1">
    <source>
        <dbReference type="SAM" id="Coils"/>
    </source>
</evidence>